<dbReference type="Proteomes" id="UP000029278">
    <property type="component" value="Unassembled WGS sequence"/>
</dbReference>
<keyword evidence="2" id="KW-1185">Reference proteome</keyword>
<evidence type="ECO:0000313" key="2">
    <source>
        <dbReference type="Proteomes" id="UP000029278"/>
    </source>
</evidence>
<dbReference type="AlphaFoldDB" id="A0A090ZFN8"/>
<comment type="caution">
    <text evidence="1">The sequence shown here is derived from an EMBL/GenBank/DDBJ whole genome shotgun (WGS) entry which is preliminary data.</text>
</comment>
<protein>
    <submittedName>
        <fullName evidence="1">Uncharacterized protein</fullName>
    </submittedName>
</protein>
<sequence length="50" mass="5908">MTNFMNRQVYTTLLTFTSNFSLNESPLMHLYSDRGLSQKKKHPKVLLNVY</sequence>
<name>A0A090ZFN8_PAEMA</name>
<proteinExistence type="predicted"/>
<organism evidence="1 2">
    <name type="scientific">Paenibacillus macerans</name>
    <name type="common">Bacillus macerans</name>
    <dbReference type="NCBI Taxonomy" id="44252"/>
    <lineage>
        <taxon>Bacteria</taxon>
        <taxon>Bacillati</taxon>
        <taxon>Bacillota</taxon>
        <taxon>Bacilli</taxon>
        <taxon>Bacillales</taxon>
        <taxon>Paenibacillaceae</taxon>
        <taxon>Paenibacillus</taxon>
    </lineage>
</organism>
<accession>A0A090ZFN8</accession>
<reference evidence="1 2" key="1">
    <citation type="submission" date="2014-04" db="EMBL/GenBank/DDBJ databases">
        <authorList>
            <person name="Bishop-Lilly K.A."/>
            <person name="Broomall S.M."/>
            <person name="Chain P.S."/>
            <person name="Chertkov O."/>
            <person name="Coyne S.R."/>
            <person name="Daligault H.E."/>
            <person name="Davenport K.W."/>
            <person name="Erkkila T."/>
            <person name="Frey K.G."/>
            <person name="Gibbons H.S."/>
            <person name="Gu W."/>
            <person name="Jaissle J."/>
            <person name="Johnson S.L."/>
            <person name="Koroleva G.I."/>
            <person name="Ladner J.T."/>
            <person name="Lo C.-C."/>
            <person name="Minogue T.D."/>
            <person name="Munk C."/>
            <person name="Palacios G.F."/>
            <person name="Redden C.L."/>
            <person name="Rosenzweig C.N."/>
            <person name="Scholz M.B."/>
            <person name="Teshima H."/>
            <person name="Xu Y."/>
        </authorList>
    </citation>
    <scope>NUCLEOTIDE SEQUENCE [LARGE SCALE GENOMIC DNA]</scope>
    <source>
        <strain evidence="1 2">8244</strain>
    </source>
</reference>
<dbReference type="HOGENOM" id="CLU_3120643_0_0_9"/>
<evidence type="ECO:0000313" key="1">
    <source>
        <dbReference type="EMBL" id="KFN09243.1"/>
    </source>
</evidence>
<dbReference type="EMBL" id="JMQA01000023">
    <property type="protein sequence ID" value="KFN09243.1"/>
    <property type="molecule type" value="Genomic_DNA"/>
</dbReference>
<gene>
    <name evidence="1" type="ORF">DJ90_6057</name>
</gene>